<keyword evidence="3" id="KW-1185">Reference proteome</keyword>
<dbReference type="PANTHER" id="PTHR30627">
    <property type="entry name" value="PEPTIDOGLYCAN D,D-TRANSPEPTIDASE"/>
    <property type="match status" value="1"/>
</dbReference>
<organism evidence="2 3">
    <name type="scientific">Mycolicibacterium austroafricanum</name>
    <name type="common">Mycobacterium austroafricanum</name>
    <dbReference type="NCBI Taxonomy" id="39687"/>
    <lineage>
        <taxon>Bacteria</taxon>
        <taxon>Bacillati</taxon>
        <taxon>Actinomycetota</taxon>
        <taxon>Actinomycetes</taxon>
        <taxon>Mycobacteriales</taxon>
        <taxon>Mycobacteriaceae</taxon>
        <taxon>Mycolicibacterium</taxon>
    </lineage>
</organism>
<reference evidence="2" key="1">
    <citation type="submission" date="2023-07" db="EMBL/GenBank/DDBJ databases">
        <title>Degradation of tert-butanol by M. austroafricanum TBA100.</title>
        <authorList>
            <person name="Helbich S."/>
            <person name="Vainshtein Y."/>
        </authorList>
    </citation>
    <scope>NUCLEOTIDE SEQUENCE</scope>
    <source>
        <strain evidence="2">TBA100</strain>
    </source>
</reference>
<gene>
    <name evidence="2" type="ORF">QYF68_30270</name>
</gene>
<evidence type="ECO:0000313" key="2">
    <source>
        <dbReference type="EMBL" id="MDN4522072.1"/>
    </source>
</evidence>
<comment type="caution">
    <text evidence="2">The sequence shown here is derived from an EMBL/GenBank/DDBJ whole genome shotgun (WGS) entry which is preliminary data.</text>
</comment>
<dbReference type="SUPFAM" id="SSF56601">
    <property type="entry name" value="beta-lactamase/transpeptidase-like"/>
    <property type="match status" value="1"/>
</dbReference>
<dbReference type="InterPro" id="IPR012338">
    <property type="entry name" value="Beta-lactam/transpept-like"/>
</dbReference>
<dbReference type="InterPro" id="IPR050515">
    <property type="entry name" value="Beta-lactam/transpept"/>
</dbReference>
<proteinExistence type="predicted"/>
<sequence length="577" mass="58919">MLLLAGCSDAEDRLESTLRSFVDALSRGDAPAAAALTGDEAAASDTLGRLFASLGTDVGFEVTATRREEDSATFTLAATWKFGPEKRNEWSYTTDGTATAAGDDWTIGWNAATVAPGLDQGPLSYSTLVPQPAARVLDRTGAELLTQHVVTLVDVAPGINANDVNTVAALLNPIAPGVTPASLSADLAAASGKPVTAITLREEDLAPIEEQLAATPHVTLRPQTRLLATDRALTSPTLAGLSDLWQQRTDAAAGWAIIAETAAGAQRVGGQDAKPVGDIAATLDIGMQLAAEAALAPLTTPVAIVAIQPSTGDLLVVAQNTPADAQGPIALTGLYPPGSTFKTVTVSAALQAGQVTPDSIVACPGTENIEGRQIPNDDNFDLGDVPLHTAFARSCNTTMGRLAVNLPPDGLTKAAAQLGLGIDYVAPGMTTVTGSVPVADTSALRVEEGIGQGKVTASPFGMALVAATLAHGSVPAPTIVAGEPGVPDRTPEPLPPSVDEQVQAMMRETITDGTATQLQDIPGLLGKTGTAEYIDDQHAHGWFVGIRGDLALAVFVSDAGSSGPAVDAAGRFLRAIP</sequence>
<name>A0ABT8HMT5_MYCAO</name>
<accession>A0ABT8HMT5</accession>
<protein>
    <submittedName>
        <fullName evidence="2">Penicillin-binding transpeptidase domain-containing protein</fullName>
    </submittedName>
</protein>
<dbReference type="PANTHER" id="PTHR30627:SF24">
    <property type="entry name" value="PENICILLIN-BINDING PROTEIN 4B"/>
    <property type="match status" value="1"/>
</dbReference>
<dbReference type="EMBL" id="JAUHTC010000098">
    <property type="protein sequence ID" value="MDN4522072.1"/>
    <property type="molecule type" value="Genomic_DNA"/>
</dbReference>
<dbReference type="Gene3D" id="3.40.710.10">
    <property type="entry name" value="DD-peptidase/beta-lactamase superfamily"/>
    <property type="match status" value="1"/>
</dbReference>
<dbReference type="RefSeq" id="WP_301161873.1">
    <property type="nucleotide sequence ID" value="NZ_JAUHTC010000098.1"/>
</dbReference>
<dbReference type="Proteomes" id="UP001172687">
    <property type="component" value="Unassembled WGS sequence"/>
</dbReference>
<dbReference type="InterPro" id="IPR001460">
    <property type="entry name" value="PCN-bd_Tpept"/>
</dbReference>
<evidence type="ECO:0000313" key="3">
    <source>
        <dbReference type="Proteomes" id="UP001172687"/>
    </source>
</evidence>
<evidence type="ECO:0000259" key="1">
    <source>
        <dbReference type="Pfam" id="PF00905"/>
    </source>
</evidence>
<feature type="domain" description="Penicillin-binding protein transpeptidase" evidence="1">
    <location>
        <begin position="303"/>
        <end position="560"/>
    </location>
</feature>
<dbReference type="Pfam" id="PF00905">
    <property type="entry name" value="Transpeptidase"/>
    <property type="match status" value="1"/>
</dbReference>